<accession>A0AAN8RZ89</accession>
<evidence type="ECO:0000313" key="2">
    <source>
        <dbReference type="Proteomes" id="UP001372834"/>
    </source>
</evidence>
<dbReference type="EMBL" id="JAWJWE010000040">
    <property type="protein sequence ID" value="KAK6619420.1"/>
    <property type="molecule type" value="Genomic_DNA"/>
</dbReference>
<evidence type="ECO:0000313" key="1">
    <source>
        <dbReference type="EMBL" id="KAK6619420.1"/>
    </source>
</evidence>
<name>A0AAN8RZ89_POLSC</name>
<gene>
    <name evidence="1" type="ORF">RUM43_012177</name>
</gene>
<organism evidence="1 2">
    <name type="scientific">Polyplax serrata</name>
    <name type="common">Common mouse louse</name>
    <dbReference type="NCBI Taxonomy" id="468196"/>
    <lineage>
        <taxon>Eukaryota</taxon>
        <taxon>Metazoa</taxon>
        <taxon>Ecdysozoa</taxon>
        <taxon>Arthropoda</taxon>
        <taxon>Hexapoda</taxon>
        <taxon>Insecta</taxon>
        <taxon>Pterygota</taxon>
        <taxon>Neoptera</taxon>
        <taxon>Paraneoptera</taxon>
        <taxon>Psocodea</taxon>
        <taxon>Troctomorpha</taxon>
        <taxon>Phthiraptera</taxon>
        <taxon>Anoplura</taxon>
        <taxon>Polyplacidae</taxon>
        <taxon>Polyplax</taxon>
    </lineage>
</organism>
<proteinExistence type="predicted"/>
<dbReference type="Proteomes" id="UP001372834">
    <property type="component" value="Unassembled WGS sequence"/>
</dbReference>
<dbReference type="AlphaFoldDB" id="A0AAN8RZ89"/>
<sequence>MKFPVHFLPDLPKIILHSTVTYELSARPRNESQIVCLPDDFRGGLQCRSFNSLVYSILLVMAPKPFFNQIPDSAKSRWDLRSTEEGNCYQIKTILTHKNKNELYEANYPINLMT</sequence>
<protein>
    <submittedName>
        <fullName evidence="1">Uncharacterized protein</fullName>
    </submittedName>
</protein>
<comment type="caution">
    <text evidence="1">The sequence shown here is derived from an EMBL/GenBank/DDBJ whole genome shotgun (WGS) entry which is preliminary data.</text>
</comment>
<reference evidence="1 2" key="1">
    <citation type="submission" date="2023-10" db="EMBL/GenBank/DDBJ databases">
        <title>Genomes of two closely related lineages of the louse Polyplax serrata with different host specificities.</title>
        <authorList>
            <person name="Martinu J."/>
            <person name="Tarabai H."/>
            <person name="Stefka J."/>
            <person name="Hypsa V."/>
        </authorList>
    </citation>
    <scope>NUCLEOTIDE SEQUENCE [LARGE SCALE GENOMIC DNA]</scope>
    <source>
        <strain evidence="1">HR10_N</strain>
    </source>
</reference>